<dbReference type="PANTHER" id="PTHR48065:SF75">
    <property type="entry name" value="LEUCINE-RICH REPEAT-CONTAINING N-TERMINAL PLANT-TYPE DOMAIN-CONTAINING PROTEIN"/>
    <property type="match status" value="1"/>
</dbReference>
<evidence type="ECO:0000256" key="2">
    <source>
        <dbReference type="ARBA" id="ARBA00022614"/>
    </source>
</evidence>
<evidence type="ECO:0000256" key="6">
    <source>
        <dbReference type="ARBA" id="ARBA00023180"/>
    </source>
</evidence>
<accession>S8CXL7</accession>
<feature type="non-terminal residue" evidence="9">
    <location>
        <position position="1"/>
    </location>
</feature>
<dbReference type="Gene3D" id="3.80.10.10">
    <property type="entry name" value="Ribonuclease Inhibitor"/>
    <property type="match status" value="1"/>
</dbReference>
<evidence type="ECO:0008006" key="11">
    <source>
        <dbReference type="Google" id="ProtNLM"/>
    </source>
</evidence>
<evidence type="ECO:0000256" key="1">
    <source>
        <dbReference type="ARBA" id="ARBA00004370"/>
    </source>
</evidence>
<feature type="non-terminal residue" evidence="9">
    <location>
        <position position="179"/>
    </location>
</feature>
<dbReference type="Pfam" id="PF13855">
    <property type="entry name" value="LRR_8"/>
    <property type="match status" value="1"/>
</dbReference>
<evidence type="ECO:0000256" key="7">
    <source>
        <dbReference type="SAM" id="MobiDB-lite"/>
    </source>
</evidence>
<keyword evidence="6" id="KW-0325">Glycoprotein</keyword>
<reference evidence="9 10" key="1">
    <citation type="journal article" date="2013" name="BMC Genomics">
        <title>The miniature genome of a carnivorous plant Genlisea aurea contains a low number of genes and short non-coding sequences.</title>
        <authorList>
            <person name="Leushkin E.V."/>
            <person name="Sutormin R.A."/>
            <person name="Nabieva E.R."/>
            <person name="Penin A.A."/>
            <person name="Kondrashov A.S."/>
            <person name="Logacheva M.D."/>
        </authorList>
    </citation>
    <scope>NUCLEOTIDE SEQUENCE [LARGE SCALE GENOMIC DNA]</scope>
</reference>
<dbReference type="Proteomes" id="UP000015453">
    <property type="component" value="Unassembled WGS sequence"/>
</dbReference>
<comment type="caution">
    <text evidence="9">The sequence shown here is derived from an EMBL/GenBank/DDBJ whole genome shotgun (WGS) entry which is preliminary data.</text>
</comment>
<dbReference type="SUPFAM" id="SSF52058">
    <property type="entry name" value="L domain-like"/>
    <property type="match status" value="1"/>
</dbReference>
<protein>
    <recommendedName>
        <fullName evidence="11">Leucine-rich repeat-containing N-terminal plant-type domain-containing protein</fullName>
    </recommendedName>
</protein>
<gene>
    <name evidence="9" type="ORF">M569_04987</name>
</gene>
<comment type="subcellular location">
    <subcellularLocation>
        <location evidence="1">Membrane</location>
    </subcellularLocation>
</comment>
<dbReference type="PRINTS" id="PR00019">
    <property type="entry name" value="LEURICHRPT"/>
</dbReference>
<keyword evidence="5 8" id="KW-0472">Membrane</keyword>
<evidence type="ECO:0000256" key="5">
    <source>
        <dbReference type="ARBA" id="ARBA00023136"/>
    </source>
</evidence>
<feature type="region of interest" description="Disordered" evidence="7">
    <location>
        <begin position="157"/>
        <end position="179"/>
    </location>
</feature>
<evidence type="ECO:0000313" key="10">
    <source>
        <dbReference type="Proteomes" id="UP000015453"/>
    </source>
</evidence>
<dbReference type="AlphaFoldDB" id="S8CXL7"/>
<dbReference type="PANTHER" id="PTHR48065">
    <property type="entry name" value="OS10G0469600 PROTEIN"/>
    <property type="match status" value="1"/>
</dbReference>
<name>S8CXL7_9LAMI</name>
<keyword evidence="8" id="KW-1133">Transmembrane helix</keyword>
<sequence>NLSGNGISGGIPSSLGTVTGLEILDLSYNSFTGSIPESLGQLTSLRILDLNGNSLSGRVPAALGGRLLHGSSFNFSDNSGLCGIPGLQPCGPHLSAGARVGIALGACVALLIAAAGSTIWWKRRNNVLRAQRAAAGRDAPYAKARTHFNRDMQLAIHRSHDQPPSSSGRAAGEDGPRLL</sequence>
<dbReference type="FunFam" id="3.80.10.10:FF:000041">
    <property type="entry name" value="LRR receptor-like serine/threonine-protein kinase ERECTA"/>
    <property type="match status" value="1"/>
</dbReference>
<evidence type="ECO:0000313" key="9">
    <source>
        <dbReference type="EMBL" id="EPS69776.1"/>
    </source>
</evidence>
<organism evidence="9 10">
    <name type="scientific">Genlisea aurea</name>
    <dbReference type="NCBI Taxonomy" id="192259"/>
    <lineage>
        <taxon>Eukaryota</taxon>
        <taxon>Viridiplantae</taxon>
        <taxon>Streptophyta</taxon>
        <taxon>Embryophyta</taxon>
        <taxon>Tracheophyta</taxon>
        <taxon>Spermatophyta</taxon>
        <taxon>Magnoliopsida</taxon>
        <taxon>eudicotyledons</taxon>
        <taxon>Gunneridae</taxon>
        <taxon>Pentapetalae</taxon>
        <taxon>asterids</taxon>
        <taxon>lamiids</taxon>
        <taxon>Lamiales</taxon>
        <taxon>Lentibulariaceae</taxon>
        <taxon>Genlisea</taxon>
    </lineage>
</organism>
<keyword evidence="8" id="KW-0812">Transmembrane</keyword>
<keyword evidence="3" id="KW-0732">Signal</keyword>
<evidence type="ECO:0000256" key="4">
    <source>
        <dbReference type="ARBA" id="ARBA00022737"/>
    </source>
</evidence>
<dbReference type="InterPro" id="IPR032675">
    <property type="entry name" value="LRR_dom_sf"/>
</dbReference>
<evidence type="ECO:0000256" key="8">
    <source>
        <dbReference type="SAM" id="Phobius"/>
    </source>
</evidence>
<keyword evidence="4" id="KW-0677">Repeat</keyword>
<keyword evidence="2" id="KW-0433">Leucine-rich repeat</keyword>
<keyword evidence="10" id="KW-1185">Reference proteome</keyword>
<proteinExistence type="predicted"/>
<dbReference type="EMBL" id="AUSU01001970">
    <property type="protein sequence ID" value="EPS69776.1"/>
    <property type="molecule type" value="Genomic_DNA"/>
</dbReference>
<dbReference type="GO" id="GO:0016020">
    <property type="term" value="C:membrane"/>
    <property type="evidence" value="ECO:0007669"/>
    <property type="project" value="UniProtKB-SubCell"/>
</dbReference>
<feature type="transmembrane region" description="Helical" evidence="8">
    <location>
        <begin position="102"/>
        <end position="121"/>
    </location>
</feature>
<evidence type="ECO:0000256" key="3">
    <source>
        <dbReference type="ARBA" id="ARBA00022729"/>
    </source>
</evidence>
<dbReference type="OrthoDB" id="1933606at2759"/>
<dbReference type="InterPro" id="IPR001611">
    <property type="entry name" value="Leu-rich_rpt"/>
</dbReference>